<keyword evidence="3" id="KW-1185">Reference proteome</keyword>
<organism evidence="2 3">
    <name type="scientific">Mauremys mutica</name>
    <name type="common">yellowpond turtle</name>
    <dbReference type="NCBI Taxonomy" id="74926"/>
    <lineage>
        <taxon>Eukaryota</taxon>
        <taxon>Metazoa</taxon>
        <taxon>Chordata</taxon>
        <taxon>Craniata</taxon>
        <taxon>Vertebrata</taxon>
        <taxon>Euteleostomi</taxon>
        <taxon>Archelosauria</taxon>
        <taxon>Testudinata</taxon>
        <taxon>Testudines</taxon>
        <taxon>Cryptodira</taxon>
        <taxon>Durocryptodira</taxon>
        <taxon>Testudinoidea</taxon>
        <taxon>Geoemydidae</taxon>
        <taxon>Geoemydinae</taxon>
        <taxon>Mauremys</taxon>
    </lineage>
</organism>
<protein>
    <submittedName>
        <fullName evidence="2">Uncharacterized protein</fullName>
    </submittedName>
</protein>
<dbReference type="Proteomes" id="UP000827986">
    <property type="component" value="Unassembled WGS sequence"/>
</dbReference>
<evidence type="ECO:0000313" key="3">
    <source>
        <dbReference type="Proteomes" id="UP000827986"/>
    </source>
</evidence>
<gene>
    <name evidence="2" type="ORF">KIL84_007817</name>
</gene>
<dbReference type="EMBL" id="JAHDVG010000483">
    <property type="protein sequence ID" value="KAH1172199.1"/>
    <property type="molecule type" value="Genomic_DNA"/>
</dbReference>
<evidence type="ECO:0000313" key="2">
    <source>
        <dbReference type="EMBL" id="KAH1172199.1"/>
    </source>
</evidence>
<reference evidence="2" key="1">
    <citation type="submission" date="2021-09" db="EMBL/GenBank/DDBJ databases">
        <title>The genome of Mauremys mutica provides insights into the evolution of semi-aquatic lifestyle.</title>
        <authorList>
            <person name="Gong S."/>
            <person name="Gao Y."/>
        </authorList>
    </citation>
    <scope>NUCLEOTIDE SEQUENCE</scope>
    <source>
        <strain evidence="2">MM-2020</strain>
        <tissue evidence="2">Muscle</tissue>
    </source>
</reference>
<name>A0A9D4AVZ7_9SAUR</name>
<sequence length="105" mass="11582">MGRWIQIILTVGMCETPVTNKSFSYLWGKLSCSLLCYCKTVNDPRSTHFESEKYGISLSLIYLPGVSESLKSLLTPNPLRNAAPWPTSGVSNGISGQPLLSSWQE</sequence>
<feature type="region of interest" description="Disordered" evidence="1">
    <location>
        <begin position="81"/>
        <end position="105"/>
    </location>
</feature>
<evidence type="ECO:0000256" key="1">
    <source>
        <dbReference type="SAM" id="MobiDB-lite"/>
    </source>
</evidence>
<comment type="caution">
    <text evidence="2">The sequence shown here is derived from an EMBL/GenBank/DDBJ whole genome shotgun (WGS) entry which is preliminary data.</text>
</comment>
<accession>A0A9D4AVZ7</accession>
<proteinExistence type="predicted"/>
<dbReference type="AlphaFoldDB" id="A0A9D4AVZ7"/>
<feature type="compositionally biased region" description="Polar residues" evidence="1">
    <location>
        <begin position="88"/>
        <end position="105"/>
    </location>
</feature>